<dbReference type="RefSeq" id="WP_013763480.1">
    <property type="nucleotide sequence ID" value="NC_015510.1"/>
</dbReference>
<dbReference type="GO" id="GO:0097510">
    <property type="term" value="P:base-excision repair, AP site formation via deaminated base removal"/>
    <property type="evidence" value="ECO:0007669"/>
    <property type="project" value="TreeGrafter"/>
</dbReference>
<dbReference type="AlphaFoldDB" id="F4KQ99"/>
<feature type="active site" description="Proton acceptor" evidence="9 10">
    <location>
        <position position="67"/>
    </location>
</feature>
<dbReference type="OrthoDB" id="9804372at2"/>
<evidence type="ECO:0000256" key="1">
    <source>
        <dbReference type="ARBA" id="ARBA00001400"/>
    </source>
</evidence>
<dbReference type="NCBIfam" id="TIGR00628">
    <property type="entry name" value="ung"/>
    <property type="match status" value="1"/>
</dbReference>
<evidence type="ECO:0000256" key="3">
    <source>
        <dbReference type="ARBA" id="ARBA00008184"/>
    </source>
</evidence>
<dbReference type="GO" id="GO:0005737">
    <property type="term" value="C:cytoplasm"/>
    <property type="evidence" value="ECO:0007669"/>
    <property type="project" value="UniProtKB-SubCell"/>
</dbReference>
<evidence type="ECO:0000259" key="12">
    <source>
        <dbReference type="SMART" id="SM00986"/>
    </source>
</evidence>
<evidence type="ECO:0000313" key="14">
    <source>
        <dbReference type="Proteomes" id="UP000008461"/>
    </source>
</evidence>
<dbReference type="Proteomes" id="UP000008461">
    <property type="component" value="Chromosome"/>
</dbReference>
<comment type="catalytic activity">
    <reaction evidence="1 9 11">
        <text>Hydrolyzes single-stranded DNA or mismatched double-stranded DNA and polynucleotides, releasing free uracil.</text>
        <dbReference type="EC" id="3.2.2.27"/>
    </reaction>
</comment>
<keyword evidence="8 9" id="KW-0234">DNA repair</keyword>
<dbReference type="InterPro" id="IPR005122">
    <property type="entry name" value="Uracil-DNA_glycosylase-like"/>
</dbReference>
<evidence type="ECO:0000256" key="9">
    <source>
        <dbReference type="HAMAP-Rule" id="MF_00148"/>
    </source>
</evidence>
<evidence type="ECO:0000256" key="6">
    <source>
        <dbReference type="ARBA" id="ARBA00022763"/>
    </source>
</evidence>
<dbReference type="PANTHER" id="PTHR11264:SF0">
    <property type="entry name" value="URACIL-DNA GLYCOSYLASE"/>
    <property type="match status" value="1"/>
</dbReference>
<reference evidence="13 14" key="1">
    <citation type="journal article" date="2011" name="Stand. Genomic Sci.">
        <title>Complete genome sequence of Haliscomenobacter hydrossis type strain (O).</title>
        <authorList>
            <consortium name="US DOE Joint Genome Institute (JGI-PGF)"/>
            <person name="Daligault H."/>
            <person name="Lapidus A."/>
            <person name="Zeytun A."/>
            <person name="Nolan M."/>
            <person name="Lucas S."/>
            <person name="Del Rio T.G."/>
            <person name="Tice H."/>
            <person name="Cheng J.F."/>
            <person name="Tapia R."/>
            <person name="Han C."/>
            <person name="Goodwin L."/>
            <person name="Pitluck S."/>
            <person name="Liolios K."/>
            <person name="Pagani I."/>
            <person name="Ivanova N."/>
            <person name="Huntemann M."/>
            <person name="Mavromatis K."/>
            <person name="Mikhailova N."/>
            <person name="Pati A."/>
            <person name="Chen A."/>
            <person name="Palaniappan K."/>
            <person name="Land M."/>
            <person name="Hauser L."/>
            <person name="Brambilla E.M."/>
            <person name="Rohde M."/>
            <person name="Verbarg S."/>
            <person name="Goker M."/>
            <person name="Bristow J."/>
            <person name="Eisen J.A."/>
            <person name="Markowitz V."/>
            <person name="Hugenholtz P."/>
            <person name="Kyrpides N.C."/>
            <person name="Klenk H.P."/>
            <person name="Woyke T."/>
        </authorList>
    </citation>
    <scope>NUCLEOTIDE SEQUENCE [LARGE SCALE GENOMIC DNA]</scope>
    <source>
        <strain evidence="14">ATCC 27775 / DSM 1100 / LMG 10767 / O</strain>
    </source>
</reference>
<dbReference type="EC" id="3.2.2.27" evidence="4 9"/>
<evidence type="ECO:0000256" key="10">
    <source>
        <dbReference type="PROSITE-ProRule" id="PRU10072"/>
    </source>
</evidence>
<keyword evidence="7 9" id="KW-0378">Hydrolase</keyword>
<dbReference type="HOGENOM" id="CLU_032162_3_1_10"/>
<dbReference type="SUPFAM" id="SSF52141">
    <property type="entry name" value="Uracil-DNA glycosylase-like"/>
    <property type="match status" value="1"/>
</dbReference>
<dbReference type="NCBIfam" id="NF003589">
    <property type="entry name" value="PRK05254.1-2"/>
    <property type="match status" value="1"/>
</dbReference>
<protein>
    <recommendedName>
        <fullName evidence="5 9">Uracil-DNA glycosylase</fullName>
        <shortName evidence="9">UDG</shortName>
        <ecNumber evidence="4 9">3.2.2.27</ecNumber>
    </recommendedName>
</protein>
<dbReference type="HAMAP" id="MF_00148">
    <property type="entry name" value="UDG"/>
    <property type="match status" value="1"/>
</dbReference>
<dbReference type="NCBIfam" id="NF003588">
    <property type="entry name" value="PRK05254.1-1"/>
    <property type="match status" value="1"/>
</dbReference>
<name>F4KQ99_HALH1</name>
<dbReference type="InterPro" id="IPR018085">
    <property type="entry name" value="Ura-DNA_Glyclase_AS"/>
</dbReference>
<dbReference type="EMBL" id="CP002691">
    <property type="protein sequence ID" value="AEE48925.1"/>
    <property type="molecule type" value="Genomic_DNA"/>
</dbReference>
<comment type="similarity">
    <text evidence="3 9 11">Belongs to the uracil-DNA glycosylase (UDG) superfamily. UNG family.</text>
</comment>
<evidence type="ECO:0000256" key="4">
    <source>
        <dbReference type="ARBA" id="ARBA00012030"/>
    </source>
</evidence>
<dbReference type="InterPro" id="IPR036895">
    <property type="entry name" value="Uracil-DNA_glycosylase-like_sf"/>
</dbReference>
<dbReference type="PANTHER" id="PTHR11264">
    <property type="entry name" value="URACIL-DNA GLYCOSYLASE"/>
    <property type="match status" value="1"/>
</dbReference>
<organism evidence="13 14">
    <name type="scientific">Haliscomenobacter hydrossis (strain ATCC 27775 / DSM 1100 / LMG 10767 / O)</name>
    <dbReference type="NCBI Taxonomy" id="760192"/>
    <lineage>
        <taxon>Bacteria</taxon>
        <taxon>Pseudomonadati</taxon>
        <taxon>Bacteroidota</taxon>
        <taxon>Saprospiria</taxon>
        <taxon>Saprospirales</taxon>
        <taxon>Haliscomenobacteraceae</taxon>
        <taxon>Haliscomenobacter</taxon>
    </lineage>
</organism>
<accession>F4KQ99</accession>
<dbReference type="Gene3D" id="3.40.470.10">
    <property type="entry name" value="Uracil-DNA glycosylase-like domain"/>
    <property type="match status" value="1"/>
</dbReference>
<dbReference type="CDD" id="cd10027">
    <property type="entry name" value="UDG-F1-like"/>
    <property type="match status" value="1"/>
</dbReference>
<comment type="function">
    <text evidence="2 9 11">Excises uracil residues from the DNA which can arise as a result of misincorporation of dUMP residues by DNA polymerase or due to deamination of cytosine.</text>
</comment>
<dbReference type="NCBIfam" id="NF003592">
    <property type="entry name" value="PRK05254.1-5"/>
    <property type="match status" value="1"/>
</dbReference>
<keyword evidence="14" id="KW-1185">Reference proteome</keyword>
<dbReference type="SMART" id="SM00986">
    <property type="entry name" value="UDG"/>
    <property type="match status" value="1"/>
</dbReference>
<dbReference type="Pfam" id="PF03167">
    <property type="entry name" value="UDG"/>
    <property type="match status" value="1"/>
</dbReference>
<dbReference type="PROSITE" id="PS00130">
    <property type="entry name" value="U_DNA_GLYCOSYLASE"/>
    <property type="match status" value="1"/>
</dbReference>
<dbReference type="NCBIfam" id="NF003591">
    <property type="entry name" value="PRK05254.1-4"/>
    <property type="match status" value="1"/>
</dbReference>
<sequence length="221" mass="24643">MSEVKIEASWKAALAAEFEKPYFQALIDFLKKEKAAGKVIFPPGPLIFHAFELTPLDKVKVVILGQDPYHNPGEAMGLSFSVPKGVKIPPSLQNIYKELLSDLQVPIPNHGDLSHWATQGVFLLNAMLTVEKSRAGAHQNAGWQHFTDAVIRTLSEQREHLVFMLWGNFAKKKAALIDGSKHLILEAAHPSPLAGGAFFNCKHFSKANEYLRENGYEEVNW</sequence>
<reference key="2">
    <citation type="submission" date="2011-04" db="EMBL/GenBank/DDBJ databases">
        <title>Complete sequence of chromosome of Haliscomenobacter hydrossis DSM 1100.</title>
        <authorList>
            <consortium name="US DOE Joint Genome Institute (JGI-PGF)"/>
            <person name="Lucas S."/>
            <person name="Han J."/>
            <person name="Lapidus A."/>
            <person name="Bruce D."/>
            <person name="Goodwin L."/>
            <person name="Pitluck S."/>
            <person name="Peters L."/>
            <person name="Kyrpides N."/>
            <person name="Mavromatis K."/>
            <person name="Ivanova N."/>
            <person name="Ovchinnikova G."/>
            <person name="Pagani I."/>
            <person name="Daligault H."/>
            <person name="Detter J.C."/>
            <person name="Han C."/>
            <person name="Land M."/>
            <person name="Hauser L."/>
            <person name="Markowitz V."/>
            <person name="Cheng J.-F."/>
            <person name="Hugenholtz P."/>
            <person name="Woyke T."/>
            <person name="Wu D."/>
            <person name="Verbarg S."/>
            <person name="Frueling A."/>
            <person name="Brambilla E."/>
            <person name="Klenk H.-P."/>
            <person name="Eisen J.A."/>
        </authorList>
    </citation>
    <scope>NUCLEOTIDE SEQUENCE</scope>
    <source>
        <strain>DSM 1100</strain>
    </source>
</reference>
<dbReference type="SMART" id="SM00987">
    <property type="entry name" value="UreE_C"/>
    <property type="match status" value="1"/>
</dbReference>
<dbReference type="eggNOG" id="COG0692">
    <property type="taxonomic scope" value="Bacteria"/>
</dbReference>
<dbReference type="GO" id="GO:0004844">
    <property type="term" value="F:uracil DNA N-glycosylase activity"/>
    <property type="evidence" value="ECO:0007669"/>
    <property type="project" value="UniProtKB-UniRule"/>
</dbReference>
<evidence type="ECO:0000313" key="13">
    <source>
        <dbReference type="EMBL" id="AEE48925.1"/>
    </source>
</evidence>
<dbReference type="FunFam" id="3.40.470.10:FF:000001">
    <property type="entry name" value="Uracil-DNA glycosylase"/>
    <property type="match status" value="1"/>
</dbReference>
<evidence type="ECO:0000256" key="7">
    <source>
        <dbReference type="ARBA" id="ARBA00022801"/>
    </source>
</evidence>
<evidence type="ECO:0000256" key="5">
    <source>
        <dbReference type="ARBA" id="ARBA00018429"/>
    </source>
</evidence>
<evidence type="ECO:0000256" key="11">
    <source>
        <dbReference type="RuleBase" id="RU003780"/>
    </source>
</evidence>
<dbReference type="InterPro" id="IPR002043">
    <property type="entry name" value="UDG_fam1"/>
</dbReference>
<evidence type="ECO:0000256" key="2">
    <source>
        <dbReference type="ARBA" id="ARBA00002631"/>
    </source>
</evidence>
<gene>
    <name evidence="9" type="primary">ung</name>
    <name evidence="13" type="ordered locus">Halhy_1026</name>
</gene>
<proteinExistence type="inferred from homology"/>
<dbReference type="STRING" id="760192.Halhy_1026"/>
<keyword evidence="9" id="KW-0963">Cytoplasm</keyword>
<keyword evidence="6 9" id="KW-0227">DNA damage</keyword>
<dbReference type="KEGG" id="hhy:Halhy_1026"/>
<feature type="domain" description="Uracil-DNA glycosylase-like" evidence="12">
    <location>
        <begin position="52"/>
        <end position="211"/>
    </location>
</feature>
<evidence type="ECO:0000256" key="8">
    <source>
        <dbReference type="ARBA" id="ARBA00023204"/>
    </source>
</evidence>
<comment type="subcellular location">
    <subcellularLocation>
        <location evidence="9">Cytoplasm</location>
    </subcellularLocation>
</comment>